<proteinExistence type="predicted"/>
<organism evidence="2 3">
    <name type="scientific">Corchorus capsularis</name>
    <name type="common">Jute</name>
    <dbReference type="NCBI Taxonomy" id="210143"/>
    <lineage>
        <taxon>Eukaryota</taxon>
        <taxon>Viridiplantae</taxon>
        <taxon>Streptophyta</taxon>
        <taxon>Embryophyta</taxon>
        <taxon>Tracheophyta</taxon>
        <taxon>Spermatophyta</taxon>
        <taxon>Magnoliopsida</taxon>
        <taxon>eudicotyledons</taxon>
        <taxon>Gunneridae</taxon>
        <taxon>Pentapetalae</taxon>
        <taxon>rosids</taxon>
        <taxon>malvids</taxon>
        <taxon>Malvales</taxon>
        <taxon>Malvaceae</taxon>
        <taxon>Grewioideae</taxon>
        <taxon>Apeibeae</taxon>
        <taxon>Corchorus</taxon>
    </lineage>
</organism>
<comment type="caution">
    <text evidence="2">The sequence shown here is derived from an EMBL/GenBank/DDBJ whole genome shotgun (WGS) entry which is preliminary data.</text>
</comment>
<sequence>MSMNAPSIDRYSGISQSLTDTM</sequence>
<protein>
    <submittedName>
        <fullName evidence="2">Uncharacterized protein</fullName>
    </submittedName>
</protein>
<keyword evidence="3" id="KW-1185">Reference proteome</keyword>
<dbReference type="Gramene" id="OMO54329">
    <property type="protein sequence ID" value="OMO54329"/>
    <property type="gene ID" value="CCACVL1_27870"/>
</dbReference>
<name>A0A1R3G8B3_COCAP</name>
<evidence type="ECO:0000256" key="1">
    <source>
        <dbReference type="SAM" id="MobiDB-lite"/>
    </source>
</evidence>
<dbReference type="Proteomes" id="UP000188268">
    <property type="component" value="Unassembled WGS sequence"/>
</dbReference>
<evidence type="ECO:0000313" key="2">
    <source>
        <dbReference type="EMBL" id="OMO54329.1"/>
    </source>
</evidence>
<dbReference type="AlphaFoldDB" id="A0A1R3G8B3"/>
<accession>A0A1R3G8B3</accession>
<evidence type="ECO:0000313" key="3">
    <source>
        <dbReference type="Proteomes" id="UP000188268"/>
    </source>
</evidence>
<feature type="region of interest" description="Disordered" evidence="1">
    <location>
        <begin position="1"/>
        <end position="22"/>
    </location>
</feature>
<reference evidence="2 3" key="1">
    <citation type="submission" date="2013-09" db="EMBL/GenBank/DDBJ databases">
        <title>Corchorus capsularis genome sequencing.</title>
        <authorList>
            <person name="Alam M."/>
            <person name="Haque M.S."/>
            <person name="Islam M.S."/>
            <person name="Emdad E.M."/>
            <person name="Islam M.M."/>
            <person name="Ahmed B."/>
            <person name="Halim A."/>
            <person name="Hossen Q.M.M."/>
            <person name="Hossain M.Z."/>
            <person name="Ahmed R."/>
            <person name="Khan M.M."/>
            <person name="Islam R."/>
            <person name="Rashid M.M."/>
            <person name="Khan S.A."/>
            <person name="Rahman M.S."/>
            <person name="Alam M."/>
        </authorList>
    </citation>
    <scope>NUCLEOTIDE SEQUENCE [LARGE SCALE GENOMIC DNA]</scope>
    <source>
        <strain evidence="3">cv. CVL-1</strain>
        <tissue evidence="2">Whole seedling</tissue>
    </source>
</reference>
<gene>
    <name evidence="2" type="ORF">CCACVL1_27870</name>
</gene>
<feature type="compositionally biased region" description="Polar residues" evidence="1">
    <location>
        <begin position="13"/>
        <end position="22"/>
    </location>
</feature>
<dbReference type="EMBL" id="AWWV01014988">
    <property type="protein sequence ID" value="OMO54329.1"/>
    <property type="molecule type" value="Genomic_DNA"/>
</dbReference>